<evidence type="ECO:0000313" key="3">
    <source>
        <dbReference type="Proteomes" id="UP000275663"/>
    </source>
</evidence>
<sequence length="120" mass="13881">MIMIELRKNPRTNVVWRAVIKLGDDNIVAAKVVNISKGGVLIHCPANVEVNKEYRLLLNVPHIDQTSDQTYQVHCKMRVLNSLLSSEYYHINLKFTELSDLHRCLFEAWLSLVSKYEQLS</sequence>
<feature type="domain" description="PilZ" evidence="1">
    <location>
        <begin position="6"/>
        <end position="103"/>
    </location>
</feature>
<dbReference type="Proteomes" id="UP000275663">
    <property type="component" value="Chromosome"/>
</dbReference>
<evidence type="ECO:0000313" key="2">
    <source>
        <dbReference type="EMBL" id="AZP14244.1"/>
    </source>
</evidence>
<gene>
    <name evidence="2" type="ORF">EJN92_20935</name>
</gene>
<reference evidence="2 3" key="1">
    <citation type="journal article" date="2011" name="Int. J. Syst. Evol. Microbiol.">
        <title>Description of Undibacterium oligocarboniphilum sp. nov., isolated from purified water, and Undibacterium pigrum strain CCUG 49012 as the type strain of Undibacterium parvum sp. nov., and emended descriptions of the genus Undibacterium and the species Undibacterium pigrum.</title>
        <authorList>
            <person name="Eder W."/>
            <person name="Wanner G."/>
            <person name="Ludwig W."/>
            <person name="Busse H.J."/>
            <person name="Ziemke-Kageler F."/>
            <person name="Lang E."/>
        </authorList>
    </citation>
    <scope>NUCLEOTIDE SEQUENCE [LARGE SCALE GENOMIC DNA]</scope>
    <source>
        <strain evidence="2 3">DSM 23061</strain>
    </source>
</reference>
<dbReference type="Gene3D" id="2.40.10.220">
    <property type="entry name" value="predicted glycosyltransferase like domains"/>
    <property type="match status" value="1"/>
</dbReference>
<organism evidence="2 3">
    <name type="scientific">Undibacterium parvum</name>
    <dbReference type="NCBI Taxonomy" id="401471"/>
    <lineage>
        <taxon>Bacteria</taxon>
        <taxon>Pseudomonadati</taxon>
        <taxon>Pseudomonadota</taxon>
        <taxon>Betaproteobacteria</taxon>
        <taxon>Burkholderiales</taxon>
        <taxon>Oxalobacteraceae</taxon>
        <taxon>Undibacterium</taxon>
    </lineage>
</organism>
<accession>A0A3S9HQ77</accession>
<dbReference type="EMBL" id="CP034464">
    <property type="protein sequence ID" value="AZP14244.1"/>
    <property type="molecule type" value="Genomic_DNA"/>
</dbReference>
<proteinExistence type="predicted"/>
<keyword evidence="3" id="KW-1185">Reference proteome</keyword>
<dbReference type="GO" id="GO:0035438">
    <property type="term" value="F:cyclic-di-GMP binding"/>
    <property type="evidence" value="ECO:0007669"/>
    <property type="project" value="InterPro"/>
</dbReference>
<dbReference type="Pfam" id="PF07238">
    <property type="entry name" value="PilZ"/>
    <property type="match status" value="1"/>
</dbReference>
<dbReference type="InterPro" id="IPR009875">
    <property type="entry name" value="PilZ_domain"/>
</dbReference>
<dbReference type="KEGG" id="upv:EJN92_20935"/>
<dbReference type="SUPFAM" id="SSF141371">
    <property type="entry name" value="PilZ domain-like"/>
    <property type="match status" value="1"/>
</dbReference>
<evidence type="ECO:0000259" key="1">
    <source>
        <dbReference type="Pfam" id="PF07238"/>
    </source>
</evidence>
<protein>
    <submittedName>
        <fullName evidence="2">PilZ domain-containing protein</fullName>
    </submittedName>
</protein>
<name>A0A3S9HQ77_9BURK</name>
<dbReference type="AlphaFoldDB" id="A0A3S9HQ77"/>